<protein>
    <submittedName>
        <fullName evidence="1">Uncharacterized protein</fullName>
    </submittedName>
</protein>
<dbReference type="EMBL" id="BK015067">
    <property type="protein sequence ID" value="DAD89682.1"/>
    <property type="molecule type" value="Genomic_DNA"/>
</dbReference>
<organism evidence="1">
    <name type="scientific">Caudovirales sp. ctXjW8</name>
    <dbReference type="NCBI Taxonomy" id="2826779"/>
    <lineage>
        <taxon>Viruses</taxon>
        <taxon>Duplodnaviria</taxon>
        <taxon>Heunggongvirae</taxon>
        <taxon>Uroviricota</taxon>
        <taxon>Caudoviricetes</taxon>
    </lineage>
</organism>
<evidence type="ECO:0000313" key="1">
    <source>
        <dbReference type="EMBL" id="DAD89682.1"/>
    </source>
</evidence>
<reference evidence="1" key="1">
    <citation type="journal article" date="2021" name="Proc. Natl. Acad. Sci. U.S.A.">
        <title>A Catalog of Tens of Thousands of Viruses from Human Metagenomes Reveals Hidden Associations with Chronic Diseases.</title>
        <authorList>
            <person name="Tisza M.J."/>
            <person name="Buck C.B."/>
        </authorList>
    </citation>
    <scope>NUCLEOTIDE SEQUENCE</scope>
    <source>
        <strain evidence="1">CtXjW8</strain>
    </source>
</reference>
<name>A0A8S5N5X4_9CAUD</name>
<accession>A0A8S5N5X4</accession>
<proteinExistence type="predicted"/>
<sequence>MREIIELEGAEYLAQTYKFAQAYKDYLKETGASDVIFRPAELTGKETKEELAKKTAEQGAKNAADMVKLLYEEKAAKTEKILPLFVVLDKGEKTPPTRKLAAAMAHALQDSDFMDFLVSLM</sequence>